<accession>A0A0A6P6D8</accession>
<sequence>MKKAFVIATIIPICIGLGNSALGEQQKSLEKEVSPLFEVQSYNKNFTALIGVKYWFNKWDLPIEMQSDKTQQIFSYDSETESTLIPVLSFKYKNLFVSGSFFPKTDYSFGEQSFDFPGSLFGLYDVEKILVPISISGERSEWDINLGYYLLPTLAVTAGYKRIKRQVSLHIPDQFFPTFSNQEDRTQDALKQVLEQDNQTDGLMLSIASVVPLQYQFGLYGSFAYGWLKTKGDEESVNSKYKLGELGLLYSHRFDQMPALNAASAYLGYRFQFLNDDFSVGNGATDSTEGFVLGVNIVF</sequence>
<gene>
    <name evidence="1" type="ORF">PN36_05060</name>
</gene>
<dbReference type="Proteomes" id="UP000030428">
    <property type="component" value="Unassembled WGS sequence"/>
</dbReference>
<protein>
    <recommendedName>
        <fullName evidence="3">Secreted protein</fullName>
    </recommendedName>
</protein>
<keyword evidence="2" id="KW-1185">Reference proteome</keyword>
<comment type="caution">
    <text evidence="1">The sequence shown here is derived from an EMBL/GenBank/DDBJ whole genome shotgun (WGS) entry which is preliminary data.</text>
</comment>
<reference evidence="1 2" key="1">
    <citation type="journal article" date="2016" name="Front. Microbiol.">
        <title>Single-Cell (Meta-)Genomics of a Dimorphic Candidatus Thiomargarita nelsonii Reveals Genomic Plasticity.</title>
        <authorList>
            <person name="Flood B.E."/>
            <person name="Fliss P."/>
            <person name="Jones D.S."/>
            <person name="Dick G.J."/>
            <person name="Jain S."/>
            <person name="Kaster A.K."/>
            <person name="Winkel M."/>
            <person name="Mussmann M."/>
            <person name="Bailey J."/>
        </authorList>
    </citation>
    <scope>NUCLEOTIDE SEQUENCE [LARGE SCALE GENOMIC DNA]</scope>
    <source>
        <strain evidence="1">Hydrate Ridge</strain>
    </source>
</reference>
<evidence type="ECO:0000313" key="2">
    <source>
        <dbReference type="Proteomes" id="UP000030428"/>
    </source>
</evidence>
<evidence type="ECO:0000313" key="1">
    <source>
        <dbReference type="EMBL" id="KHD06405.1"/>
    </source>
</evidence>
<evidence type="ECO:0008006" key="3">
    <source>
        <dbReference type="Google" id="ProtNLM"/>
    </source>
</evidence>
<dbReference type="EMBL" id="JSZA02000014">
    <property type="protein sequence ID" value="KHD06405.1"/>
    <property type="molecule type" value="Genomic_DNA"/>
</dbReference>
<organism evidence="1 2">
    <name type="scientific">Candidatus Thiomargarita nelsonii</name>
    <dbReference type="NCBI Taxonomy" id="1003181"/>
    <lineage>
        <taxon>Bacteria</taxon>
        <taxon>Pseudomonadati</taxon>
        <taxon>Pseudomonadota</taxon>
        <taxon>Gammaproteobacteria</taxon>
        <taxon>Thiotrichales</taxon>
        <taxon>Thiotrichaceae</taxon>
        <taxon>Thiomargarita</taxon>
    </lineage>
</organism>
<name>A0A0A6P6D8_9GAMM</name>
<dbReference type="AlphaFoldDB" id="A0A0A6P6D8"/>
<proteinExistence type="predicted"/>